<dbReference type="GO" id="GO:0003677">
    <property type="term" value="F:DNA binding"/>
    <property type="evidence" value="ECO:0007669"/>
    <property type="project" value="UniProtKB-KW"/>
</dbReference>
<dbReference type="Gene3D" id="1.10.10.2830">
    <property type="match status" value="1"/>
</dbReference>
<sequence length="182" mass="20998">MYDRYRDLFNVLYVLLERRVQHSLHIFFKCTPAFTVISGHQRLRIAQDLGLSEVPVDIIDVDEWEAEYLLIAENTERRGEAESDPIKKGRIAGFMEDYWERLGIYQRGRGNAHNGQLKSQADVADFIGETRQTTQRLLKLNELIPQLQRLVSTGKLGTTSAEQLAYLSNRLHMKIYTTIDGV</sequence>
<name>A0A4U2Z3M2_9BACI</name>
<gene>
    <name evidence="2" type="ORF">FC756_12025</name>
</gene>
<dbReference type="InterPro" id="IPR036086">
    <property type="entry name" value="ParB/Sulfiredoxin_sf"/>
</dbReference>
<reference evidence="2 3" key="1">
    <citation type="submission" date="2019-04" db="EMBL/GenBank/DDBJ databases">
        <title>Lysinibacillus genome sequencing.</title>
        <authorList>
            <person name="Dunlap C."/>
        </authorList>
    </citation>
    <scope>NUCLEOTIDE SEQUENCE [LARGE SCALE GENOMIC DNA]</scope>
    <source>
        <strain evidence="2 3">CCTCC AB 2010389</strain>
    </source>
</reference>
<dbReference type="EMBL" id="SZPU01000042">
    <property type="protein sequence ID" value="TKI67932.1"/>
    <property type="molecule type" value="Genomic_DNA"/>
</dbReference>
<keyword evidence="3" id="KW-1185">Reference proteome</keyword>
<dbReference type="GO" id="GO:0007059">
    <property type="term" value="P:chromosome segregation"/>
    <property type="evidence" value="ECO:0007669"/>
    <property type="project" value="TreeGrafter"/>
</dbReference>
<evidence type="ECO:0000313" key="3">
    <source>
        <dbReference type="Proteomes" id="UP000308744"/>
    </source>
</evidence>
<proteinExistence type="predicted"/>
<accession>A0A4U2Z3M2</accession>
<comment type="caution">
    <text evidence="2">The sequence shown here is derived from an EMBL/GenBank/DDBJ whole genome shotgun (WGS) entry which is preliminary data.</text>
</comment>
<evidence type="ECO:0000256" key="1">
    <source>
        <dbReference type="ARBA" id="ARBA00023125"/>
    </source>
</evidence>
<dbReference type="AlphaFoldDB" id="A0A4U2Z3M2"/>
<dbReference type="GO" id="GO:0005694">
    <property type="term" value="C:chromosome"/>
    <property type="evidence" value="ECO:0007669"/>
    <property type="project" value="TreeGrafter"/>
</dbReference>
<dbReference type="SUPFAM" id="SSF110849">
    <property type="entry name" value="ParB/Sulfiredoxin"/>
    <property type="match status" value="1"/>
</dbReference>
<evidence type="ECO:0000313" key="2">
    <source>
        <dbReference type="EMBL" id="TKI67932.1"/>
    </source>
</evidence>
<dbReference type="PANTHER" id="PTHR33375:SF1">
    <property type="entry name" value="CHROMOSOME-PARTITIONING PROTEIN PARB-RELATED"/>
    <property type="match status" value="1"/>
</dbReference>
<dbReference type="PANTHER" id="PTHR33375">
    <property type="entry name" value="CHROMOSOME-PARTITIONING PROTEIN PARB-RELATED"/>
    <property type="match status" value="1"/>
</dbReference>
<dbReference type="SUPFAM" id="SSF109709">
    <property type="entry name" value="KorB DNA-binding domain-like"/>
    <property type="match status" value="1"/>
</dbReference>
<dbReference type="InterPro" id="IPR050336">
    <property type="entry name" value="Chromosome_partition/occlusion"/>
</dbReference>
<dbReference type="Proteomes" id="UP000308744">
    <property type="component" value="Unassembled WGS sequence"/>
</dbReference>
<keyword evidence="1" id="KW-0238">DNA-binding</keyword>
<organism evidence="2 3">
    <name type="scientific">Lysinibacillus mangiferihumi</name>
    <dbReference type="NCBI Taxonomy" id="1130819"/>
    <lineage>
        <taxon>Bacteria</taxon>
        <taxon>Bacillati</taxon>
        <taxon>Bacillota</taxon>
        <taxon>Bacilli</taxon>
        <taxon>Bacillales</taxon>
        <taxon>Bacillaceae</taxon>
        <taxon>Lysinibacillus</taxon>
    </lineage>
</organism>
<protein>
    <submittedName>
        <fullName evidence="2">Uncharacterized protein</fullName>
    </submittedName>
</protein>